<keyword evidence="1" id="KW-0175">Coiled coil</keyword>
<feature type="coiled-coil region" evidence="1">
    <location>
        <begin position="217"/>
        <end position="251"/>
    </location>
</feature>
<sequence length="272" mass="30400">ALLQKPADFAAFLSLMKAAGYEVKHGRGGALSFRCPGQERFTRCRASTLGEGYGPEDIRAVIEGRAPLPSSRAAEPVKPGRRLNLIIDIQNRLQGKGPAYERWAKVFNLKQMAAALAYLQDNGLTEYEQLEKKAGEATERFHVLAGKIKSVEVALAINTELKGATVNYAKTRPVFEAYKASRYSKKFLAEHEADIEIYRAAGDTMSSILDGAKLPKIEKQKEEGRRLTAEKKELYAEYREARKDMREVTTAKANIDYLLGLTGQEKNKEQER</sequence>
<protein>
    <recommendedName>
        <fullName evidence="4">Relaxase/mobilization nuclease domain protein</fullName>
    </recommendedName>
</protein>
<evidence type="ECO:0000256" key="1">
    <source>
        <dbReference type="SAM" id="Coils"/>
    </source>
</evidence>
<name>A0ABC9TUQ8_CLOSY</name>
<dbReference type="Proteomes" id="UP000016491">
    <property type="component" value="Unassembled WGS sequence"/>
</dbReference>
<dbReference type="EMBL" id="AWSU01000264">
    <property type="protein sequence ID" value="ERI75243.1"/>
    <property type="molecule type" value="Genomic_DNA"/>
</dbReference>
<feature type="non-terminal residue" evidence="2">
    <location>
        <position position="1"/>
    </location>
</feature>
<reference evidence="2 3" key="1">
    <citation type="submission" date="2013-07" db="EMBL/GenBank/DDBJ databases">
        <authorList>
            <person name="Weinstock G."/>
            <person name="Sodergren E."/>
            <person name="Wylie T."/>
            <person name="Fulton L."/>
            <person name="Fulton R."/>
            <person name="Fronick C."/>
            <person name="O'Laughlin M."/>
            <person name="Godfrey J."/>
            <person name="Miner T."/>
            <person name="Herter B."/>
            <person name="Appelbaum E."/>
            <person name="Cordes M."/>
            <person name="Lek S."/>
            <person name="Wollam A."/>
            <person name="Pepin K.H."/>
            <person name="Palsikar V.B."/>
            <person name="Mitreva M."/>
            <person name="Wilson R.K."/>
        </authorList>
    </citation>
    <scope>NUCLEOTIDE SEQUENCE [LARGE SCALE GENOMIC DNA]</scope>
    <source>
        <strain evidence="2 3">ATCC 14940</strain>
    </source>
</reference>
<comment type="caution">
    <text evidence="2">The sequence shown here is derived from an EMBL/GenBank/DDBJ whole genome shotgun (WGS) entry which is preliminary data.</text>
</comment>
<evidence type="ECO:0000313" key="2">
    <source>
        <dbReference type="EMBL" id="ERI75243.1"/>
    </source>
</evidence>
<evidence type="ECO:0008006" key="4">
    <source>
        <dbReference type="Google" id="ProtNLM"/>
    </source>
</evidence>
<organism evidence="2 3">
    <name type="scientific">[Clostridium] symbiosum ATCC 14940</name>
    <dbReference type="NCBI Taxonomy" id="411472"/>
    <lineage>
        <taxon>Bacteria</taxon>
        <taxon>Bacillati</taxon>
        <taxon>Bacillota</taxon>
        <taxon>Clostridia</taxon>
        <taxon>Lachnospirales</taxon>
        <taxon>Lachnospiraceae</taxon>
        <taxon>Otoolea</taxon>
    </lineage>
</organism>
<evidence type="ECO:0000313" key="3">
    <source>
        <dbReference type="Proteomes" id="UP000016491"/>
    </source>
</evidence>
<accession>A0ABC9TUQ8</accession>
<proteinExistence type="predicted"/>
<dbReference type="AlphaFoldDB" id="A0ABC9TUQ8"/>
<gene>
    <name evidence="2" type="ORF">CLOSYM_03339</name>
</gene>